<dbReference type="EMBL" id="JAABOA010006812">
    <property type="protein sequence ID" value="KAF9554226.1"/>
    <property type="molecule type" value="Genomic_DNA"/>
</dbReference>
<protein>
    <submittedName>
        <fullName evidence="1">Uncharacterized protein</fullName>
    </submittedName>
</protein>
<feature type="non-terminal residue" evidence="1">
    <location>
        <position position="1"/>
    </location>
</feature>
<proteinExistence type="predicted"/>
<reference evidence="1" key="1">
    <citation type="journal article" date="2020" name="Fungal Divers.">
        <title>Resolving the Mortierellaceae phylogeny through synthesis of multi-gene phylogenetics and phylogenomics.</title>
        <authorList>
            <person name="Vandepol N."/>
            <person name="Liber J."/>
            <person name="Desiro A."/>
            <person name="Na H."/>
            <person name="Kennedy M."/>
            <person name="Barry K."/>
            <person name="Grigoriev I.V."/>
            <person name="Miller A.N."/>
            <person name="O'Donnell K."/>
            <person name="Stajich J.E."/>
            <person name="Bonito G."/>
        </authorList>
    </citation>
    <scope>NUCLEOTIDE SEQUENCE</scope>
    <source>
        <strain evidence="1">KOD1015</strain>
    </source>
</reference>
<sequence>TFVKNVHLHEFSGLPKENVTNWLRDIEEYSNALGLDANQRFQGTRLLLQGNARNWVRNLTFPEDN</sequence>
<feature type="non-terminal residue" evidence="1">
    <location>
        <position position="65"/>
    </location>
</feature>
<evidence type="ECO:0000313" key="1">
    <source>
        <dbReference type="EMBL" id="KAF9554226.1"/>
    </source>
</evidence>
<evidence type="ECO:0000313" key="2">
    <source>
        <dbReference type="Proteomes" id="UP000780801"/>
    </source>
</evidence>
<dbReference type="Proteomes" id="UP000780801">
    <property type="component" value="Unassembled WGS sequence"/>
</dbReference>
<accession>A0A9P6K974</accession>
<keyword evidence="2" id="KW-1185">Reference proteome</keyword>
<comment type="caution">
    <text evidence="1">The sequence shown here is derived from an EMBL/GenBank/DDBJ whole genome shotgun (WGS) entry which is preliminary data.</text>
</comment>
<dbReference type="OrthoDB" id="2424338at2759"/>
<dbReference type="AlphaFoldDB" id="A0A9P6K974"/>
<organism evidence="1 2">
    <name type="scientific">Lunasporangiospora selenospora</name>
    <dbReference type="NCBI Taxonomy" id="979761"/>
    <lineage>
        <taxon>Eukaryota</taxon>
        <taxon>Fungi</taxon>
        <taxon>Fungi incertae sedis</taxon>
        <taxon>Mucoromycota</taxon>
        <taxon>Mortierellomycotina</taxon>
        <taxon>Mortierellomycetes</taxon>
        <taxon>Mortierellales</taxon>
        <taxon>Mortierellaceae</taxon>
        <taxon>Lunasporangiospora</taxon>
    </lineage>
</organism>
<gene>
    <name evidence="1" type="ORF">BGW38_009336</name>
</gene>
<name>A0A9P6K974_9FUNG</name>